<evidence type="ECO:0000313" key="13">
    <source>
        <dbReference type="Proteomes" id="UP000515163"/>
    </source>
</evidence>
<keyword evidence="7" id="KW-0675">Receptor</keyword>
<feature type="transmembrane region" description="Helical" evidence="11">
    <location>
        <begin position="36"/>
        <end position="61"/>
    </location>
</feature>
<feature type="region of interest" description="Disordered" evidence="10">
    <location>
        <begin position="341"/>
        <end position="378"/>
    </location>
</feature>
<feature type="compositionally biased region" description="Polar residues" evidence="10">
    <location>
        <begin position="345"/>
        <end position="361"/>
    </location>
</feature>
<keyword evidence="13" id="KW-1185">Reference proteome</keyword>
<dbReference type="InterPro" id="IPR000276">
    <property type="entry name" value="GPCR_Rhodpsn"/>
</dbReference>
<feature type="compositionally biased region" description="Polar residues" evidence="10">
    <location>
        <begin position="1"/>
        <end position="21"/>
    </location>
</feature>
<dbReference type="FunCoup" id="A0A6P8I991">
    <property type="interactions" value="300"/>
</dbReference>
<keyword evidence="9" id="KW-0807">Transducer</keyword>
<keyword evidence="5" id="KW-0297">G-protein coupled receptor</keyword>
<dbReference type="GO" id="GO:0004930">
    <property type="term" value="F:G protein-coupled receptor activity"/>
    <property type="evidence" value="ECO:0007669"/>
    <property type="project" value="UniProtKB-KW"/>
</dbReference>
<evidence type="ECO:0000256" key="4">
    <source>
        <dbReference type="ARBA" id="ARBA00022989"/>
    </source>
</evidence>
<evidence type="ECO:0000256" key="7">
    <source>
        <dbReference type="ARBA" id="ARBA00023170"/>
    </source>
</evidence>
<sequence length="435" mass="48937">MAGFNVWNNSTTSPPGSTQDTTADEDRCIMPFVHGIPIVIINSTLVFVGTFGNFLIISSVLSTHRLRRRISNFLLVSLAFADLFVTICAQPLHATSVAFKTFRNCCVVNVDWAYDVTVNFSLFCSLFHLSAISIDRALVVTKPHKHQEIMKKYGLRTMLIACWGMALVFVCIRVPFRSTLMLSIALIVFNFLFILICYTVILYQLTREKVNSNDPAAAMSSASRDARTEKRVAGTIAIIIFFFSLCWFPLLGFYISVGKAVLRELGGVTYMWIRTAVLSNSSMNFIVYSWRIDIFRKAYLKTVNKMLHRPRQFFRIAKLNASVGLSQVSKDNDKVMELTGDLEKSQSYSRDPQSTAMTSCATRRKEGDSKKGARRKSKVAINNTHAKISSRIKPGKSCRKMDVEVEGEISYSNFIISNPVIILANKTTVNENHEC</sequence>
<dbReference type="PRINTS" id="PR00237">
    <property type="entry name" value="GPCRRHODOPSN"/>
</dbReference>
<protein>
    <submittedName>
        <fullName evidence="14">Galanin receptor type 2-like</fullName>
    </submittedName>
</protein>
<evidence type="ECO:0000256" key="10">
    <source>
        <dbReference type="SAM" id="MobiDB-lite"/>
    </source>
</evidence>
<evidence type="ECO:0000256" key="1">
    <source>
        <dbReference type="ARBA" id="ARBA00004651"/>
    </source>
</evidence>
<reference evidence="14" key="1">
    <citation type="submission" date="2025-08" db="UniProtKB">
        <authorList>
            <consortium name="RefSeq"/>
        </authorList>
    </citation>
    <scope>IDENTIFICATION</scope>
    <source>
        <tissue evidence="14">Tentacle</tissue>
    </source>
</reference>
<comment type="subcellular location">
    <subcellularLocation>
        <location evidence="1">Cell membrane</location>
        <topology evidence="1">Multi-pass membrane protein</topology>
    </subcellularLocation>
</comment>
<dbReference type="AlphaFoldDB" id="A0A6P8I991"/>
<evidence type="ECO:0000256" key="8">
    <source>
        <dbReference type="ARBA" id="ARBA00023180"/>
    </source>
</evidence>
<dbReference type="KEGG" id="aten:116300391"/>
<evidence type="ECO:0000256" key="5">
    <source>
        <dbReference type="ARBA" id="ARBA00023040"/>
    </source>
</evidence>
<feature type="transmembrane region" description="Helical" evidence="11">
    <location>
        <begin position="73"/>
        <end position="92"/>
    </location>
</feature>
<feature type="transmembrane region" description="Helical" evidence="11">
    <location>
        <begin position="232"/>
        <end position="257"/>
    </location>
</feature>
<accession>A0A6P8I991</accession>
<keyword evidence="8" id="KW-0325">Glycoprotein</keyword>
<feature type="transmembrane region" description="Helical" evidence="11">
    <location>
        <begin position="112"/>
        <end position="132"/>
    </location>
</feature>
<feature type="transmembrane region" description="Helical" evidence="11">
    <location>
        <begin position="182"/>
        <end position="203"/>
    </location>
</feature>
<evidence type="ECO:0000256" key="6">
    <source>
        <dbReference type="ARBA" id="ARBA00023136"/>
    </source>
</evidence>
<evidence type="ECO:0000256" key="11">
    <source>
        <dbReference type="SAM" id="Phobius"/>
    </source>
</evidence>
<organism evidence="13 14">
    <name type="scientific">Actinia tenebrosa</name>
    <name type="common">Australian red waratah sea anemone</name>
    <dbReference type="NCBI Taxonomy" id="6105"/>
    <lineage>
        <taxon>Eukaryota</taxon>
        <taxon>Metazoa</taxon>
        <taxon>Cnidaria</taxon>
        <taxon>Anthozoa</taxon>
        <taxon>Hexacorallia</taxon>
        <taxon>Actiniaria</taxon>
        <taxon>Actiniidae</taxon>
        <taxon>Actinia</taxon>
    </lineage>
</organism>
<keyword evidence="2" id="KW-1003">Cell membrane</keyword>
<gene>
    <name evidence="14" type="primary">LOC116300391</name>
</gene>
<dbReference type="Gene3D" id="1.20.1070.10">
    <property type="entry name" value="Rhodopsin 7-helix transmembrane proteins"/>
    <property type="match status" value="2"/>
</dbReference>
<feature type="domain" description="G-protein coupled receptors family 1 profile" evidence="12">
    <location>
        <begin position="52"/>
        <end position="288"/>
    </location>
</feature>
<evidence type="ECO:0000259" key="12">
    <source>
        <dbReference type="PROSITE" id="PS50262"/>
    </source>
</evidence>
<evidence type="ECO:0000256" key="9">
    <source>
        <dbReference type="ARBA" id="ARBA00023224"/>
    </source>
</evidence>
<dbReference type="InParanoid" id="A0A6P8I991"/>
<dbReference type="GeneID" id="116300391"/>
<evidence type="ECO:0000256" key="3">
    <source>
        <dbReference type="ARBA" id="ARBA00022692"/>
    </source>
</evidence>
<dbReference type="OrthoDB" id="5958432at2759"/>
<dbReference type="InterPro" id="IPR017452">
    <property type="entry name" value="GPCR_Rhodpsn_7TM"/>
</dbReference>
<dbReference type="Proteomes" id="UP000515163">
    <property type="component" value="Unplaced"/>
</dbReference>
<feature type="transmembrane region" description="Helical" evidence="11">
    <location>
        <begin position="153"/>
        <end position="176"/>
    </location>
</feature>
<dbReference type="SUPFAM" id="SSF81321">
    <property type="entry name" value="Family A G protein-coupled receptor-like"/>
    <property type="match status" value="1"/>
</dbReference>
<dbReference type="GO" id="GO:0005886">
    <property type="term" value="C:plasma membrane"/>
    <property type="evidence" value="ECO:0007669"/>
    <property type="project" value="UniProtKB-SubCell"/>
</dbReference>
<feature type="transmembrane region" description="Helical" evidence="11">
    <location>
        <begin position="269"/>
        <end position="290"/>
    </location>
</feature>
<evidence type="ECO:0000256" key="2">
    <source>
        <dbReference type="ARBA" id="ARBA00022475"/>
    </source>
</evidence>
<keyword evidence="3 11" id="KW-0812">Transmembrane</keyword>
<dbReference type="PANTHER" id="PTHR24246:SF27">
    <property type="entry name" value="ADENOSINE RECEPTOR, ISOFORM A"/>
    <property type="match status" value="1"/>
</dbReference>
<dbReference type="PROSITE" id="PS50262">
    <property type="entry name" value="G_PROTEIN_RECEP_F1_2"/>
    <property type="match status" value="1"/>
</dbReference>
<name>A0A6P8I991_ACTTE</name>
<dbReference type="SMART" id="SM01381">
    <property type="entry name" value="7TM_GPCR_Srsx"/>
    <property type="match status" value="1"/>
</dbReference>
<dbReference type="RefSeq" id="XP_031565124.1">
    <property type="nucleotide sequence ID" value="XM_031709264.1"/>
</dbReference>
<proteinExistence type="predicted"/>
<dbReference type="CDD" id="cd00637">
    <property type="entry name" value="7tm_classA_rhodopsin-like"/>
    <property type="match status" value="1"/>
</dbReference>
<keyword evidence="4 11" id="KW-1133">Transmembrane helix</keyword>
<feature type="region of interest" description="Disordered" evidence="10">
    <location>
        <begin position="1"/>
        <end position="22"/>
    </location>
</feature>
<evidence type="ECO:0000313" key="14">
    <source>
        <dbReference type="RefSeq" id="XP_031565124.1"/>
    </source>
</evidence>
<keyword evidence="6 11" id="KW-0472">Membrane</keyword>
<dbReference type="Pfam" id="PF00001">
    <property type="entry name" value="7tm_1"/>
    <property type="match status" value="2"/>
</dbReference>
<dbReference type="PANTHER" id="PTHR24246">
    <property type="entry name" value="OLFACTORY RECEPTOR AND ADENOSINE RECEPTOR"/>
    <property type="match status" value="1"/>
</dbReference>